<name>A0ABQ9XNV7_9EUKA</name>
<gene>
    <name evidence="7" type="ORF">BLNAU_13163</name>
</gene>
<keyword evidence="1" id="KW-0963">Cytoplasm</keyword>
<protein>
    <submittedName>
        <fullName evidence="7">Eukaryotic translation initiation factor 3 subunit B</fullName>
    </submittedName>
</protein>
<reference evidence="7 8" key="1">
    <citation type="journal article" date="2022" name="bioRxiv">
        <title>Genomics of Preaxostyla Flagellates Illuminates Evolutionary Transitions and the Path Towards Mitochondrial Loss.</title>
        <authorList>
            <person name="Novak L.V.F."/>
            <person name="Treitli S.C."/>
            <person name="Pyrih J."/>
            <person name="Halakuc P."/>
            <person name="Pipaliya S.V."/>
            <person name="Vacek V."/>
            <person name="Brzon O."/>
            <person name="Soukal P."/>
            <person name="Eme L."/>
            <person name="Dacks J.B."/>
            <person name="Karnkowska A."/>
            <person name="Elias M."/>
            <person name="Hampl V."/>
        </authorList>
    </citation>
    <scope>NUCLEOTIDE SEQUENCE [LARGE SCALE GENOMIC DNA]</scope>
    <source>
        <strain evidence="7">NAU3</strain>
        <tissue evidence="7">Gut</tissue>
    </source>
</reference>
<dbReference type="Gene3D" id="2.130.10.10">
    <property type="entry name" value="YVTN repeat-like/Quinoprotein amine dehydrogenase"/>
    <property type="match status" value="1"/>
</dbReference>
<feature type="region of interest" description="Disordered" evidence="5">
    <location>
        <begin position="282"/>
        <end position="309"/>
    </location>
</feature>
<dbReference type="InterPro" id="IPR015943">
    <property type="entry name" value="WD40/YVTN_repeat-like_dom_sf"/>
</dbReference>
<feature type="compositionally biased region" description="Acidic residues" evidence="5">
    <location>
        <begin position="282"/>
        <end position="307"/>
    </location>
</feature>
<evidence type="ECO:0000256" key="2">
    <source>
        <dbReference type="ARBA" id="ARBA00022540"/>
    </source>
</evidence>
<proteinExistence type="predicted"/>
<dbReference type="Gene3D" id="3.30.70.330">
    <property type="match status" value="1"/>
</dbReference>
<accession>A0ABQ9XNV7</accession>
<sequence>MLSSEDFKVNLDEPILEFENTIAVFGLPTIEEAKKATFMKYLRTYIPTMNDGDVYMPFNDDKKSKGFAFITCPNAAKAAEAIDAFTKPKEKKKKFSAVPFTSFLEIEQLPDEYAPREPPPFHERKGLQEYMMTDSVRSVFLEYRSVGSQYMEFDPLHGITNTLEIQGDEPPLNPTWSPLGTYLSNNRPEGVEVRGGPHLDVLLRLPHPRVQFHGFSPKDNYLLTFSENPEDGPQMGRPVIWRLDTMEQFTFPFAVNMRSNPVRWSGDEQWLAFADVDTGDIEPEEEEEQEENNEDDNQENDNYEQEEEIKAQKKLKFNPYLRQLNDKGRLVLVSVPSMEVTIIPLPNIRYQLSWSPSTKPLLALWTEGYTSPSQIRIYNARTEQFDAIKTVFDARTVQFMWSGDGKMLAAVCDIATVAFNEKGKVTDKVKEWTIEIFRCGEKNIPIESLPFREAILKLDWEPVYHHFAVLVGDPLKPTPVVYSTAKTGKIENVSSHVIQPRPCNFIKWSPQGGYLLVTQLKKGSGCGQIDIFSIGTQGGELEIPETVAEATRIILPTMKVKEEKKEVRDKVPVHKIGTINHPLCTGLSWDPTGRFICATVESNTDSAGYSFYNAQGEYLHDSGLIGDLKKLVWRPWQESLLKEKDITDLKQKDTQSRIYAKYKKMDEQAKKTADIAKYAKKEEQKKSFSEWRQSLLDTITEIRTLTGRNQSLGDKEHWIETQTEKLEELMVETTEEPMKMIEIPMKKKSAPVQAEKTEGDVPKEKEEEPKTEETKTEEKTEAPSE</sequence>
<dbReference type="EMBL" id="JARBJD010000111">
    <property type="protein sequence ID" value="KAK2951926.1"/>
    <property type="molecule type" value="Genomic_DNA"/>
</dbReference>
<dbReference type="InterPro" id="IPR012677">
    <property type="entry name" value="Nucleotide-bd_a/b_plait_sf"/>
</dbReference>
<evidence type="ECO:0000256" key="1">
    <source>
        <dbReference type="ARBA" id="ARBA00022490"/>
    </source>
</evidence>
<keyword evidence="8" id="KW-1185">Reference proteome</keyword>
<organism evidence="7 8">
    <name type="scientific">Blattamonas nauphoetae</name>
    <dbReference type="NCBI Taxonomy" id="2049346"/>
    <lineage>
        <taxon>Eukaryota</taxon>
        <taxon>Metamonada</taxon>
        <taxon>Preaxostyla</taxon>
        <taxon>Oxymonadida</taxon>
        <taxon>Blattamonas</taxon>
    </lineage>
</organism>
<evidence type="ECO:0000256" key="3">
    <source>
        <dbReference type="ARBA" id="ARBA00022884"/>
    </source>
</evidence>
<comment type="caution">
    <text evidence="7">The sequence shown here is derived from an EMBL/GenBank/DDBJ whole genome shotgun (WGS) entry which is preliminary data.</text>
</comment>
<evidence type="ECO:0000256" key="4">
    <source>
        <dbReference type="ARBA" id="ARBA00022917"/>
    </source>
</evidence>
<dbReference type="PANTHER" id="PTHR14068:SF0">
    <property type="entry name" value="EUKARYOTIC TRANSLATION INITIATION FACTOR 3 SUBUNIT B"/>
    <property type="match status" value="1"/>
</dbReference>
<keyword evidence="2 7" id="KW-0396">Initiation factor</keyword>
<dbReference type="Pfam" id="PF08662">
    <property type="entry name" value="eIF2A"/>
    <property type="match status" value="1"/>
</dbReference>
<keyword evidence="3" id="KW-0694">RNA-binding</keyword>
<dbReference type="PANTHER" id="PTHR14068">
    <property type="entry name" value="EUKARYOTIC TRANSLATION INITIATION FACTOR 3 EIF3 -RELATED"/>
    <property type="match status" value="1"/>
</dbReference>
<evidence type="ECO:0000313" key="7">
    <source>
        <dbReference type="EMBL" id="KAK2951926.1"/>
    </source>
</evidence>
<evidence type="ECO:0000256" key="5">
    <source>
        <dbReference type="SAM" id="MobiDB-lite"/>
    </source>
</evidence>
<dbReference type="GO" id="GO:0003743">
    <property type="term" value="F:translation initiation factor activity"/>
    <property type="evidence" value="ECO:0007669"/>
    <property type="project" value="UniProtKB-KW"/>
</dbReference>
<evidence type="ECO:0000313" key="8">
    <source>
        <dbReference type="Proteomes" id="UP001281761"/>
    </source>
</evidence>
<keyword evidence="4" id="KW-0648">Protein biosynthesis</keyword>
<feature type="region of interest" description="Disordered" evidence="5">
    <location>
        <begin position="741"/>
        <end position="785"/>
    </location>
</feature>
<dbReference type="Proteomes" id="UP001281761">
    <property type="component" value="Unassembled WGS sequence"/>
</dbReference>
<dbReference type="InterPro" id="IPR013979">
    <property type="entry name" value="TIF_beta_prop-like"/>
</dbReference>
<feature type="compositionally biased region" description="Basic and acidic residues" evidence="5">
    <location>
        <begin position="755"/>
        <end position="785"/>
    </location>
</feature>
<feature type="domain" description="Translation initiation factor beta propellor-like" evidence="6">
    <location>
        <begin position="389"/>
        <end position="533"/>
    </location>
</feature>
<evidence type="ECO:0000259" key="6">
    <source>
        <dbReference type="Pfam" id="PF08662"/>
    </source>
</evidence>
<dbReference type="InterPro" id="IPR011400">
    <property type="entry name" value="EIF3B"/>
</dbReference>
<dbReference type="SUPFAM" id="SSF82171">
    <property type="entry name" value="DPP6 N-terminal domain-like"/>
    <property type="match status" value="1"/>
</dbReference>